<keyword evidence="2" id="KW-1185">Reference proteome</keyword>
<accession>A0A8X6GBZ4</accession>
<protein>
    <submittedName>
        <fullName evidence="1">Uncharacterized protein</fullName>
    </submittedName>
</protein>
<organism evidence="1 2">
    <name type="scientific">Trichonephila clavata</name>
    <name type="common">Joro spider</name>
    <name type="synonym">Nephila clavata</name>
    <dbReference type="NCBI Taxonomy" id="2740835"/>
    <lineage>
        <taxon>Eukaryota</taxon>
        <taxon>Metazoa</taxon>
        <taxon>Ecdysozoa</taxon>
        <taxon>Arthropoda</taxon>
        <taxon>Chelicerata</taxon>
        <taxon>Arachnida</taxon>
        <taxon>Araneae</taxon>
        <taxon>Araneomorphae</taxon>
        <taxon>Entelegynae</taxon>
        <taxon>Araneoidea</taxon>
        <taxon>Nephilidae</taxon>
        <taxon>Trichonephila</taxon>
    </lineage>
</organism>
<dbReference type="Proteomes" id="UP000887116">
    <property type="component" value="Unassembled WGS sequence"/>
</dbReference>
<proteinExistence type="predicted"/>
<evidence type="ECO:0000313" key="2">
    <source>
        <dbReference type="Proteomes" id="UP000887116"/>
    </source>
</evidence>
<sequence>MLDIVRDSDFQKRPVMTDCTVAGWEMVVGSLPLPLLQLLLRSKAQGQWGGGVGLERGFRTMMLSGGTEAIGVRFPPFLVFRHWGGREGRGTAAVAAVPFSPLGSSTGVGWFFRTLRRSGQGFSPLPGS</sequence>
<gene>
    <name evidence="1" type="ORF">TNCT_196981</name>
</gene>
<comment type="caution">
    <text evidence="1">The sequence shown here is derived from an EMBL/GenBank/DDBJ whole genome shotgun (WGS) entry which is preliminary data.</text>
</comment>
<reference evidence="1" key="1">
    <citation type="submission" date="2020-07" db="EMBL/GenBank/DDBJ databases">
        <title>Multicomponent nature underlies the extraordinary mechanical properties of spider dragline silk.</title>
        <authorList>
            <person name="Kono N."/>
            <person name="Nakamura H."/>
            <person name="Mori M."/>
            <person name="Yoshida Y."/>
            <person name="Ohtoshi R."/>
            <person name="Malay A.D."/>
            <person name="Moran D.A.P."/>
            <person name="Tomita M."/>
            <person name="Numata K."/>
            <person name="Arakawa K."/>
        </authorList>
    </citation>
    <scope>NUCLEOTIDE SEQUENCE</scope>
</reference>
<dbReference type="EMBL" id="BMAO01035028">
    <property type="protein sequence ID" value="GFR00678.1"/>
    <property type="molecule type" value="Genomic_DNA"/>
</dbReference>
<dbReference type="AlphaFoldDB" id="A0A8X6GBZ4"/>
<name>A0A8X6GBZ4_TRICU</name>
<evidence type="ECO:0000313" key="1">
    <source>
        <dbReference type="EMBL" id="GFR00678.1"/>
    </source>
</evidence>